<dbReference type="PANTHER" id="PTHR43793:SF1">
    <property type="entry name" value="FAD SYNTHASE"/>
    <property type="match status" value="1"/>
</dbReference>
<protein>
    <recommendedName>
        <fullName evidence="3">Cytidyltransferase-like domain-containing protein</fullName>
    </recommendedName>
</protein>
<dbReference type="EMBL" id="CAJOBC010000785">
    <property type="protein sequence ID" value="CAF3625720.1"/>
    <property type="molecule type" value="Genomic_DNA"/>
</dbReference>
<dbReference type="PANTHER" id="PTHR43793">
    <property type="entry name" value="FAD SYNTHASE"/>
    <property type="match status" value="1"/>
</dbReference>
<keyword evidence="1" id="KW-0808">Transferase</keyword>
<dbReference type="InterPro" id="IPR050385">
    <property type="entry name" value="Archaeal_FAD_synthase"/>
</dbReference>
<dbReference type="OrthoDB" id="40021at2759"/>
<dbReference type="InterPro" id="IPR000462">
    <property type="entry name" value="CDP-OH_P_trans"/>
</dbReference>
<evidence type="ECO:0000256" key="1">
    <source>
        <dbReference type="ARBA" id="ARBA00022679"/>
    </source>
</evidence>
<organism evidence="5 8">
    <name type="scientific">Didymodactylos carnosus</name>
    <dbReference type="NCBI Taxonomy" id="1234261"/>
    <lineage>
        <taxon>Eukaryota</taxon>
        <taxon>Metazoa</taxon>
        <taxon>Spiralia</taxon>
        <taxon>Gnathifera</taxon>
        <taxon>Rotifera</taxon>
        <taxon>Eurotatoria</taxon>
        <taxon>Bdelloidea</taxon>
        <taxon>Philodinida</taxon>
        <taxon>Philodinidae</taxon>
        <taxon>Didymodactylos</taxon>
    </lineage>
</organism>
<dbReference type="InterPro" id="IPR004821">
    <property type="entry name" value="Cyt_trans-like"/>
</dbReference>
<gene>
    <name evidence="5" type="ORF">GPM918_LOCUS5439</name>
    <name evidence="4" type="ORF">OVA965_LOCUS2282</name>
    <name evidence="7" type="ORF">SRO942_LOCUS5433</name>
    <name evidence="6" type="ORF">TMI583_LOCUS2282</name>
</gene>
<evidence type="ECO:0000313" key="4">
    <source>
        <dbReference type="EMBL" id="CAF0755947.1"/>
    </source>
</evidence>
<evidence type="ECO:0000313" key="7">
    <source>
        <dbReference type="EMBL" id="CAF3625720.1"/>
    </source>
</evidence>
<dbReference type="EMBL" id="CAJNOK010000475">
    <property type="protein sequence ID" value="CAF0755947.1"/>
    <property type="molecule type" value="Genomic_DNA"/>
</dbReference>
<keyword evidence="8" id="KW-1185">Reference proteome</keyword>
<dbReference type="Proteomes" id="UP000663829">
    <property type="component" value="Unassembled WGS sequence"/>
</dbReference>
<feature type="domain" description="Cytidyltransferase-like" evidence="3">
    <location>
        <begin position="487"/>
        <end position="612"/>
    </location>
</feature>
<dbReference type="EMBL" id="CAJNOQ010000786">
    <property type="protein sequence ID" value="CAF0838559.1"/>
    <property type="molecule type" value="Genomic_DNA"/>
</dbReference>
<dbReference type="InterPro" id="IPR043130">
    <property type="entry name" value="CDP-OH_PTrfase_TM_dom"/>
</dbReference>
<evidence type="ECO:0000313" key="5">
    <source>
        <dbReference type="EMBL" id="CAF0838559.1"/>
    </source>
</evidence>
<dbReference type="InterPro" id="IPR014729">
    <property type="entry name" value="Rossmann-like_a/b/a_fold"/>
</dbReference>
<keyword evidence="2" id="KW-0548">Nucleotidyltransferase</keyword>
<evidence type="ECO:0000313" key="6">
    <source>
        <dbReference type="EMBL" id="CAF3535198.1"/>
    </source>
</evidence>
<dbReference type="SUPFAM" id="SSF52374">
    <property type="entry name" value="Nucleotidylyl transferase"/>
    <property type="match status" value="1"/>
</dbReference>
<dbReference type="GO" id="GO:0016780">
    <property type="term" value="F:phosphotransferase activity, for other substituted phosphate groups"/>
    <property type="evidence" value="ECO:0007669"/>
    <property type="project" value="InterPro"/>
</dbReference>
<dbReference type="Gene3D" id="3.40.50.620">
    <property type="entry name" value="HUPs"/>
    <property type="match status" value="1"/>
</dbReference>
<dbReference type="Proteomes" id="UP000677228">
    <property type="component" value="Unassembled WGS sequence"/>
</dbReference>
<sequence>MDYLLRVFFVAATLFVFSDKLYLPFNTGFGYVLEVFVRVPCLSDECLLSDEQRWTHWLIDFDERSSTILDKLYKYLKANQLQSVNYFSVDEQYHVTPLLFGRIGSMIVNDVGIGCVKLNVKNTNLFLSLTMMQQTYDQLKLILDRDHLIKVGWYNVYMYTPLQIHLPPYIAKIPRFAHLGTNSITVFNANIVTYSRTLLIIPIAWLLKYDHNIWACLLILLHDLLDHVDDIVAKTQTRIYGEIDDPLLNGFMHTFCDKIVSIFCLWTILLETNFSQTSYFQTMVVICLCCTIIGVEIVTGIVRVQEYFHASLSGHQQLSGTDTTAAAMEGKLKKKLESMGLAFLCLSTGYATPFNHWSGIMGVICCSLTVRFAYVSLTEKLRAREKIISIINATKSSSESTASGRVMTLDSILGESKIKAKSLSNSANNSSKNAILNEKSLENHPVNHSATTMRQIKEKDEEMRELAVTRNASLPIIWIDGRADKVYTIGCFDLFHEGHRLLLLRMRQFGREVIVGVHDSHSIHKLKKRVPVDGTDQRMLNVKQHADQVYCIAGTDPSAFVKCIVHLKENESALYIRGDDMADFPSRHVVEGLMPVKFLPYTAGISSTKLRQERYSHIRSDDLEHLERIN</sequence>
<dbReference type="Proteomes" id="UP000682733">
    <property type="component" value="Unassembled WGS sequence"/>
</dbReference>
<proteinExistence type="predicted"/>
<reference evidence="5" key="1">
    <citation type="submission" date="2021-02" db="EMBL/GenBank/DDBJ databases">
        <authorList>
            <person name="Nowell W R."/>
        </authorList>
    </citation>
    <scope>NUCLEOTIDE SEQUENCE</scope>
</reference>
<dbReference type="Proteomes" id="UP000681722">
    <property type="component" value="Unassembled WGS sequence"/>
</dbReference>
<comment type="caution">
    <text evidence="5">The sequence shown here is derived from an EMBL/GenBank/DDBJ whole genome shotgun (WGS) entry which is preliminary data.</text>
</comment>
<dbReference type="GO" id="GO:0016020">
    <property type="term" value="C:membrane"/>
    <property type="evidence" value="ECO:0007669"/>
    <property type="project" value="InterPro"/>
</dbReference>
<evidence type="ECO:0000256" key="2">
    <source>
        <dbReference type="ARBA" id="ARBA00022695"/>
    </source>
</evidence>
<dbReference type="GO" id="GO:0016779">
    <property type="term" value="F:nucleotidyltransferase activity"/>
    <property type="evidence" value="ECO:0007669"/>
    <property type="project" value="UniProtKB-KW"/>
</dbReference>
<dbReference type="Pfam" id="PF01467">
    <property type="entry name" value="CTP_transf_like"/>
    <property type="match status" value="1"/>
</dbReference>
<name>A0A813VHG2_9BILA</name>
<dbReference type="EMBL" id="CAJOBA010000475">
    <property type="protein sequence ID" value="CAF3535198.1"/>
    <property type="molecule type" value="Genomic_DNA"/>
</dbReference>
<dbReference type="AlphaFoldDB" id="A0A813VHG2"/>
<dbReference type="Pfam" id="PF01066">
    <property type="entry name" value="CDP-OH_P_transf"/>
    <property type="match status" value="1"/>
</dbReference>
<dbReference type="NCBIfam" id="TIGR00125">
    <property type="entry name" value="cyt_tran_rel"/>
    <property type="match status" value="1"/>
</dbReference>
<evidence type="ECO:0000259" key="3">
    <source>
        <dbReference type="Pfam" id="PF01467"/>
    </source>
</evidence>
<dbReference type="GO" id="GO:0008654">
    <property type="term" value="P:phospholipid biosynthetic process"/>
    <property type="evidence" value="ECO:0007669"/>
    <property type="project" value="InterPro"/>
</dbReference>
<dbReference type="Gene3D" id="1.20.120.1760">
    <property type="match status" value="1"/>
</dbReference>
<accession>A0A813VHG2</accession>
<evidence type="ECO:0000313" key="8">
    <source>
        <dbReference type="Proteomes" id="UP000663829"/>
    </source>
</evidence>